<feature type="region of interest" description="Disordered" evidence="1">
    <location>
        <begin position="62"/>
        <end position="91"/>
    </location>
</feature>
<proteinExistence type="predicted"/>
<evidence type="ECO:0000256" key="2">
    <source>
        <dbReference type="SAM" id="Phobius"/>
    </source>
</evidence>
<keyword evidence="2" id="KW-0812">Transmembrane</keyword>
<dbReference type="AlphaFoldDB" id="A0A511RLU2"/>
<evidence type="ECO:0000313" key="4">
    <source>
        <dbReference type="Proteomes" id="UP000321827"/>
    </source>
</evidence>
<dbReference type="RefSeq" id="WP_147146883.1">
    <property type="nucleotide sequence ID" value="NZ_BJXN01000007.1"/>
</dbReference>
<dbReference type="Proteomes" id="UP000321827">
    <property type="component" value="Unassembled WGS sequence"/>
</dbReference>
<feature type="transmembrane region" description="Helical" evidence="2">
    <location>
        <begin position="28"/>
        <end position="46"/>
    </location>
</feature>
<reference evidence="3 4" key="1">
    <citation type="submission" date="2019-07" db="EMBL/GenBank/DDBJ databases">
        <title>Whole genome shotgun sequence of Oceanithermus desulfurans NBRC 100063.</title>
        <authorList>
            <person name="Hosoyama A."/>
            <person name="Uohara A."/>
            <person name="Ohji S."/>
            <person name="Ichikawa N."/>
        </authorList>
    </citation>
    <scope>NUCLEOTIDE SEQUENCE [LARGE SCALE GENOMIC DNA]</scope>
    <source>
        <strain evidence="3 4">NBRC 100063</strain>
    </source>
</reference>
<sequence length="254" mass="26326">MNLVVIGLVLVLLSASMALFSRRWSSPAVLGVVSGLAIAAFGLWPGGSEEPAGTVLASDRAPAVEATETATETGVSETRADGDPAPAEADAPEVAPPIPEHLIPGRAAAWVDELAKLVQKPNHFPLAQSGAAPEGAPNEGDRIYEYVNLGLGGRTFQTVFLSADPEDPGTWMVHLEPGAQGPPIQPEELGGVRILGEGGNFLVFKIEDGPLAGNFLVWATGGHRGGGEAVRVYSPGFLEREQGLAQQIARAAGE</sequence>
<gene>
    <name evidence="3" type="ORF">ODE01S_12000</name>
</gene>
<dbReference type="EMBL" id="BJXN01000007">
    <property type="protein sequence ID" value="GEM89766.1"/>
    <property type="molecule type" value="Genomic_DNA"/>
</dbReference>
<accession>A0A511RLU2</accession>
<evidence type="ECO:0000313" key="3">
    <source>
        <dbReference type="EMBL" id="GEM89766.1"/>
    </source>
</evidence>
<comment type="caution">
    <text evidence="3">The sequence shown here is derived from an EMBL/GenBank/DDBJ whole genome shotgun (WGS) entry which is preliminary data.</text>
</comment>
<keyword evidence="2" id="KW-0472">Membrane</keyword>
<organism evidence="3 4">
    <name type="scientific">Oceanithermus desulfurans NBRC 100063</name>
    <dbReference type="NCBI Taxonomy" id="1227550"/>
    <lineage>
        <taxon>Bacteria</taxon>
        <taxon>Thermotogati</taxon>
        <taxon>Deinococcota</taxon>
        <taxon>Deinococci</taxon>
        <taxon>Thermales</taxon>
        <taxon>Thermaceae</taxon>
        <taxon>Oceanithermus</taxon>
    </lineage>
</organism>
<keyword evidence="2" id="KW-1133">Transmembrane helix</keyword>
<name>A0A511RLU2_9DEIN</name>
<dbReference type="OrthoDB" id="9822720at2"/>
<evidence type="ECO:0000256" key="1">
    <source>
        <dbReference type="SAM" id="MobiDB-lite"/>
    </source>
</evidence>
<protein>
    <submittedName>
        <fullName evidence="3">Uncharacterized protein</fullName>
    </submittedName>
</protein>